<evidence type="ECO:0008006" key="4">
    <source>
        <dbReference type="Google" id="ProtNLM"/>
    </source>
</evidence>
<dbReference type="SUPFAM" id="SSF50969">
    <property type="entry name" value="YVTN repeat-like/Quinoprotein amine dehydrogenase"/>
    <property type="match status" value="1"/>
</dbReference>
<dbReference type="AlphaFoldDB" id="A0A2H0WN63"/>
<accession>A0A2H0WN63</accession>
<keyword evidence="1" id="KW-0812">Transmembrane</keyword>
<keyword evidence="1" id="KW-0472">Membrane</keyword>
<feature type="transmembrane region" description="Helical" evidence="1">
    <location>
        <begin position="7"/>
        <end position="26"/>
    </location>
</feature>
<organism evidence="2 3">
    <name type="scientific">Candidatus Tagabacteria bacterium CG09_land_8_20_14_0_10_41_14</name>
    <dbReference type="NCBI Taxonomy" id="1975021"/>
    <lineage>
        <taxon>Bacteria</taxon>
        <taxon>Candidatus Tagaibacteriota</taxon>
    </lineage>
</organism>
<sequence length="397" mass="43928">MTKQTTIIIAIISGLIILGLGLFLILRSDEETPAAEEGQAPSFPIGEEMVFPATGGETGEPTIIEYGGLVEGELSSALIQLTDFAVSGAVFEPETEKIRYIEKSTGHVYEIGANGQNKKQLTITTIPGIYSVDWSKDAARAILKYFDSETETARTFLGSFMATSTEGVFLPSSTTDAAASPSENNKLFYLMNGEYGAGIISTFENKNINEVFSSAFSEFIIDWPQTNTITLLTKPSASAQGYLYKIDPRYKSFTKILGEIKGLTALYSPTNDRIIYSESRNKSINTKIYDTKNQTAASLGITTLPEKCVFSKTDENKIYCAVPISMPSAKYPDEWYQGLISFSDNLWQINVNTGIAKIIFYKSDFDITNLFTDKNENYLFFTNKKDSTLWSLQISND</sequence>
<proteinExistence type="predicted"/>
<dbReference type="Proteomes" id="UP000230353">
    <property type="component" value="Unassembled WGS sequence"/>
</dbReference>
<keyword evidence="1" id="KW-1133">Transmembrane helix</keyword>
<evidence type="ECO:0000313" key="3">
    <source>
        <dbReference type="Proteomes" id="UP000230353"/>
    </source>
</evidence>
<protein>
    <recommendedName>
        <fullName evidence="4">TolB protein</fullName>
    </recommendedName>
</protein>
<name>A0A2H0WN63_9BACT</name>
<evidence type="ECO:0000256" key="1">
    <source>
        <dbReference type="SAM" id="Phobius"/>
    </source>
</evidence>
<comment type="caution">
    <text evidence="2">The sequence shown here is derived from an EMBL/GenBank/DDBJ whole genome shotgun (WGS) entry which is preliminary data.</text>
</comment>
<gene>
    <name evidence="2" type="ORF">COT67_01930</name>
</gene>
<evidence type="ECO:0000313" key="2">
    <source>
        <dbReference type="EMBL" id="PIS13408.1"/>
    </source>
</evidence>
<dbReference type="EMBL" id="PEZL01000028">
    <property type="protein sequence ID" value="PIS13408.1"/>
    <property type="molecule type" value="Genomic_DNA"/>
</dbReference>
<reference evidence="3" key="1">
    <citation type="submission" date="2017-09" db="EMBL/GenBank/DDBJ databases">
        <title>Depth-based differentiation of microbial function through sediment-hosted aquifers and enrichment of novel symbionts in the deep terrestrial subsurface.</title>
        <authorList>
            <person name="Probst A.J."/>
            <person name="Ladd B."/>
            <person name="Jarett J.K."/>
            <person name="Geller-Mcgrath D.E."/>
            <person name="Sieber C.M.K."/>
            <person name="Emerson J.B."/>
            <person name="Anantharaman K."/>
            <person name="Thomas B.C."/>
            <person name="Malmstrom R."/>
            <person name="Stieglmeier M."/>
            <person name="Klingl A."/>
            <person name="Woyke T."/>
            <person name="Ryan C.M."/>
            <person name="Banfield J.F."/>
        </authorList>
    </citation>
    <scope>NUCLEOTIDE SEQUENCE [LARGE SCALE GENOMIC DNA]</scope>
</reference>
<dbReference type="InterPro" id="IPR011044">
    <property type="entry name" value="Quino_amine_DH_bsu"/>
</dbReference>